<protein>
    <recommendedName>
        <fullName evidence="4">DUF538 domain-containing protein</fullName>
    </recommendedName>
</protein>
<keyword evidence="1" id="KW-0812">Transmembrane</keyword>
<name>A0ABD3I889_9MARC</name>
<evidence type="ECO:0008006" key="4">
    <source>
        <dbReference type="Google" id="ProtNLM"/>
    </source>
</evidence>
<proteinExistence type="predicted"/>
<dbReference type="AlphaFoldDB" id="A0ABD3I889"/>
<organism evidence="2 3">
    <name type="scientific">Riccia sorocarpa</name>
    <dbReference type="NCBI Taxonomy" id="122646"/>
    <lineage>
        <taxon>Eukaryota</taxon>
        <taxon>Viridiplantae</taxon>
        <taxon>Streptophyta</taxon>
        <taxon>Embryophyta</taxon>
        <taxon>Marchantiophyta</taxon>
        <taxon>Marchantiopsida</taxon>
        <taxon>Marchantiidae</taxon>
        <taxon>Marchantiales</taxon>
        <taxon>Ricciaceae</taxon>
        <taxon>Riccia</taxon>
    </lineage>
</organism>
<comment type="caution">
    <text evidence="2">The sequence shown here is derived from an EMBL/GenBank/DDBJ whole genome shotgun (WGS) entry which is preliminary data.</text>
</comment>
<dbReference type="PANTHER" id="PTHR31676:SF76">
    <property type="entry name" value="OS05G0362300 PROTEIN"/>
    <property type="match status" value="1"/>
</dbReference>
<evidence type="ECO:0000313" key="2">
    <source>
        <dbReference type="EMBL" id="KAL3699526.1"/>
    </source>
</evidence>
<feature type="transmembrane region" description="Helical" evidence="1">
    <location>
        <begin position="37"/>
        <end position="56"/>
    </location>
</feature>
<dbReference type="EMBL" id="JBJQOH010000001">
    <property type="protein sequence ID" value="KAL3699526.1"/>
    <property type="molecule type" value="Genomic_DNA"/>
</dbReference>
<keyword evidence="3" id="KW-1185">Reference proteome</keyword>
<sequence>MIRKLMKLWVLVFAVEVIYLCLEISLSLLGVSGLSRNYLVVLLGILSLSTFVAGSVEEYKDAYEQLISYGFPRGILPDSVTGYSLEDDGHFSVYLEGKCNVFIPGEFPVIYSKTITGKLSFGSLTDLKGIQVQAYFFWWPIDTISVSNGNLVFEVGSLTAKYPVNNFDESPACEKNSMVDLILTDE</sequence>
<dbReference type="PANTHER" id="PTHR31676">
    <property type="entry name" value="T31J12.3 PROTEIN-RELATED"/>
    <property type="match status" value="1"/>
</dbReference>
<evidence type="ECO:0000256" key="1">
    <source>
        <dbReference type="SAM" id="Phobius"/>
    </source>
</evidence>
<dbReference type="Proteomes" id="UP001633002">
    <property type="component" value="Unassembled WGS sequence"/>
</dbReference>
<feature type="transmembrane region" description="Helical" evidence="1">
    <location>
        <begin position="9"/>
        <end position="31"/>
    </location>
</feature>
<dbReference type="InterPro" id="IPR007493">
    <property type="entry name" value="DUF538"/>
</dbReference>
<dbReference type="Pfam" id="PF04398">
    <property type="entry name" value="DUF538"/>
    <property type="match status" value="1"/>
</dbReference>
<evidence type="ECO:0000313" key="3">
    <source>
        <dbReference type="Proteomes" id="UP001633002"/>
    </source>
</evidence>
<dbReference type="SUPFAM" id="SSF141562">
    <property type="entry name" value="At5g01610-like"/>
    <property type="match status" value="1"/>
</dbReference>
<reference evidence="2 3" key="1">
    <citation type="submission" date="2024-09" db="EMBL/GenBank/DDBJ databases">
        <title>Chromosome-scale assembly of Riccia sorocarpa.</title>
        <authorList>
            <person name="Paukszto L."/>
        </authorList>
    </citation>
    <scope>NUCLEOTIDE SEQUENCE [LARGE SCALE GENOMIC DNA]</scope>
    <source>
        <strain evidence="2">LP-2024</strain>
        <tissue evidence="2">Aerial parts of the thallus</tissue>
    </source>
</reference>
<dbReference type="Gene3D" id="2.30.240.10">
    <property type="entry name" value="At5g01610-like"/>
    <property type="match status" value="1"/>
</dbReference>
<keyword evidence="1" id="KW-0472">Membrane</keyword>
<accession>A0ABD3I889</accession>
<gene>
    <name evidence="2" type="ORF">R1sor_017548</name>
</gene>
<dbReference type="InterPro" id="IPR036758">
    <property type="entry name" value="At5g01610-like"/>
</dbReference>
<keyword evidence="1" id="KW-1133">Transmembrane helix</keyword>